<evidence type="ECO:0000313" key="2">
    <source>
        <dbReference type="EMBL" id="KAI1883377.1"/>
    </source>
</evidence>
<gene>
    <name evidence="2" type="ORF">AGOR_G00230800</name>
</gene>
<dbReference type="Proteomes" id="UP000829720">
    <property type="component" value="Unassembled WGS sequence"/>
</dbReference>
<organism evidence="2 3">
    <name type="scientific">Albula goreensis</name>
    <dbReference type="NCBI Taxonomy" id="1534307"/>
    <lineage>
        <taxon>Eukaryota</taxon>
        <taxon>Metazoa</taxon>
        <taxon>Chordata</taxon>
        <taxon>Craniata</taxon>
        <taxon>Vertebrata</taxon>
        <taxon>Euteleostomi</taxon>
        <taxon>Actinopterygii</taxon>
        <taxon>Neopterygii</taxon>
        <taxon>Teleostei</taxon>
        <taxon>Albuliformes</taxon>
        <taxon>Albulidae</taxon>
        <taxon>Albula</taxon>
    </lineage>
</organism>
<dbReference type="AlphaFoldDB" id="A0A8T3CHJ0"/>
<comment type="caution">
    <text evidence="2">The sequence shown here is derived from an EMBL/GenBank/DDBJ whole genome shotgun (WGS) entry which is preliminary data.</text>
</comment>
<accession>A0A8T3CHJ0</accession>
<keyword evidence="3" id="KW-1185">Reference proteome</keyword>
<dbReference type="EMBL" id="JAERUA010000023">
    <property type="protein sequence ID" value="KAI1883377.1"/>
    <property type="molecule type" value="Genomic_DNA"/>
</dbReference>
<protein>
    <submittedName>
        <fullName evidence="2">Uncharacterized protein</fullName>
    </submittedName>
</protein>
<evidence type="ECO:0000313" key="3">
    <source>
        <dbReference type="Proteomes" id="UP000829720"/>
    </source>
</evidence>
<feature type="region of interest" description="Disordered" evidence="1">
    <location>
        <begin position="50"/>
        <end position="74"/>
    </location>
</feature>
<proteinExistence type="predicted"/>
<reference evidence="2" key="1">
    <citation type="submission" date="2021-01" db="EMBL/GenBank/DDBJ databases">
        <authorList>
            <person name="Zahm M."/>
            <person name="Roques C."/>
            <person name="Cabau C."/>
            <person name="Klopp C."/>
            <person name="Donnadieu C."/>
            <person name="Jouanno E."/>
            <person name="Lampietro C."/>
            <person name="Louis A."/>
            <person name="Herpin A."/>
            <person name="Echchiki A."/>
            <person name="Berthelot C."/>
            <person name="Parey E."/>
            <person name="Roest-Crollius H."/>
            <person name="Braasch I."/>
            <person name="Postlethwait J."/>
            <person name="Bobe J."/>
            <person name="Montfort J."/>
            <person name="Bouchez O."/>
            <person name="Begum T."/>
            <person name="Mejri S."/>
            <person name="Adams A."/>
            <person name="Chen W.-J."/>
            <person name="Guiguen Y."/>
        </authorList>
    </citation>
    <scope>NUCLEOTIDE SEQUENCE</scope>
    <source>
        <tissue evidence="2">Blood</tissue>
    </source>
</reference>
<evidence type="ECO:0000256" key="1">
    <source>
        <dbReference type="SAM" id="MobiDB-lite"/>
    </source>
</evidence>
<sequence>MDYASEDIPLPVVTDASHPPLRRAHIRTFSMPGFGAVRLQQEPRMARALRGHGAGRKRLLKKGSFGTGLSARHE</sequence>
<feature type="compositionally biased region" description="Basic residues" evidence="1">
    <location>
        <begin position="50"/>
        <end position="61"/>
    </location>
</feature>
<name>A0A8T3CHJ0_9TELE</name>